<keyword evidence="14" id="KW-0732">Signal</keyword>
<evidence type="ECO:0000313" key="16">
    <source>
        <dbReference type="Proteomes" id="UP001379945"/>
    </source>
</evidence>
<evidence type="ECO:0000256" key="6">
    <source>
        <dbReference type="ARBA" id="ARBA00022847"/>
    </source>
</evidence>
<keyword evidence="8" id="KW-0915">Sodium</keyword>
<evidence type="ECO:0000256" key="4">
    <source>
        <dbReference type="ARBA" id="ARBA00022475"/>
    </source>
</evidence>
<organism evidence="15 16">
    <name type="scientific">Ideonella margarita</name>
    <dbReference type="NCBI Taxonomy" id="2984191"/>
    <lineage>
        <taxon>Bacteria</taxon>
        <taxon>Pseudomonadati</taxon>
        <taxon>Pseudomonadota</taxon>
        <taxon>Betaproteobacteria</taxon>
        <taxon>Burkholderiales</taxon>
        <taxon>Sphaerotilaceae</taxon>
        <taxon>Ideonella</taxon>
    </lineage>
</organism>
<feature type="transmembrane region" description="Helical" evidence="13">
    <location>
        <begin position="544"/>
        <end position="568"/>
    </location>
</feature>
<comment type="similarity">
    <text evidence="2 12">Belongs to the sodium:solute symporter (SSF) (TC 2.A.21) family.</text>
</comment>
<feature type="transmembrane region" description="Helical" evidence="13">
    <location>
        <begin position="75"/>
        <end position="98"/>
    </location>
</feature>
<feature type="transmembrane region" description="Helical" evidence="13">
    <location>
        <begin position="478"/>
        <end position="502"/>
    </location>
</feature>
<keyword evidence="10 13" id="KW-0472">Membrane</keyword>
<evidence type="ECO:0000256" key="12">
    <source>
        <dbReference type="RuleBase" id="RU362091"/>
    </source>
</evidence>
<keyword evidence="11" id="KW-0739">Sodium transport</keyword>
<name>A0ABU9C1K9_9BURK</name>
<keyword evidence="5 13" id="KW-0812">Transmembrane</keyword>
<dbReference type="Proteomes" id="UP001379945">
    <property type="component" value="Unassembled WGS sequence"/>
</dbReference>
<accession>A0ABU9C1K9</accession>
<feature type="transmembrane region" description="Helical" evidence="13">
    <location>
        <begin position="212"/>
        <end position="232"/>
    </location>
</feature>
<dbReference type="Pfam" id="PF00474">
    <property type="entry name" value="SSF"/>
    <property type="match status" value="1"/>
</dbReference>
<feature type="signal peptide" evidence="14">
    <location>
        <begin position="1"/>
        <end position="18"/>
    </location>
</feature>
<sequence>MQLALGVAALLAAGAAFAAGADVGQAAKQATNWTAIGMFAAFVAGTLWITKWAAAKTRSAADFYTAGGGITGFQNGLAIAGDYMSAASFLGISAAVMASGYDGLIYSIGFLVGWPVITFLMAERLRNLGKFTFADVAGYRFKQGPIRAFAASGTLVVVAFYLIAQMVGAGQLIKLLFGLEYWMAVVIVGALMMVYVLFGGMTATTWVQIIKACLLLAGVTFMAFMVMAQFGFSPEALFAKGVAVKALIAENAKAAAMAAAAASAAMATTPEAQAAASAAAAKAAAMDPAKVGAALMNPGGFVKDPISAISFGMALMFGTAGLPHILMRFFTVPDAKEARKSVFWATTWIGYFYVLIFIIGFGAITLVLTNPEFADTAKGVIKGGAGTANMAAVLVAKSVGGDVFYGFISAVAFATILAVVAGLTLSGASAVSHDLYATVFKGGKADSAKELKVSRITTLCLGALAVTLGIVFEKQNIAFMVSLAFAIAASANFPVLFMSVLWKDCTTKGAVIGGFLGLISSVGLTVVSPSVWEATLGYPKGSAWFPYTSPALFSMTIGFVGIWLFSVLDRSPQAAKERADFEAQQVRSETGLGASGASGH</sequence>
<evidence type="ECO:0000256" key="8">
    <source>
        <dbReference type="ARBA" id="ARBA00023053"/>
    </source>
</evidence>
<dbReference type="PROSITE" id="PS00456">
    <property type="entry name" value="NA_SOLUT_SYMP_1"/>
    <property type="match status" value="1"/>
</dbReference>
<keyword evidence="16" id="KW-1185">Reference proteome</keyword>
<dbReference type="InterPro" id="IPR001734">
    <property type="entry name" value="Na/solute_symporter"/>
</dbReference>
<evidence type="ECO:0000256" key="14">
    <source>
        <dbReference type="SAM" id="SignalP"/>
    </source>
</evidence>
<evidence type="ECO:0000256" key="2">
    <source>
        <dbReference type="ARBA" id="ARBA00006434"/>
    </source>
</evidence>
<keyword evidence="9" id="KW-0406">Ion transport</keyword>
<dbReference type="InterPro" id="IPR050277">
    <property type="entry name" value="Sodium:Solute_Symporter"/>
</dbReference>
<feature type="transmembrane region" description="Helical" evidence="13">
    <location>
        <begin position="181"/>
        <end position="200"/>
    </location>
</feature>
<evidence type="ECO:0000256" key="11">
    <source>
        <dbReference type="ARBA" id="ARBA00023201"/>
    </source>
</evidence>
<feature type="chain" id="PRO_5046748865" evidence="14">
    <location>
        <begin position="19"/>
        <end position="600"/>
    </location>
</feature>
<dbReference type="PROSITE" id="PS50283">
    <property type="entry name" value="NA_SOLUT_SYMP_3"/>
    <property type="match status" value="1"/>
</dbReference>
<feature type="transmembrane region" description="Helical" evidence="13">
    <location>
        <begin position="342"/>
        <end position="368"/>
    </location>
</feature>
<feature type="transmembrane region" description="Helical" evidence="13">
    <location>
        <begin position="148"/>
        <end position="169"/>
    </location>
</feature>
<dbReference type="Gene3D" id="1.20.1730.10">
    <property type="entry name" value="Sodium/glucose cotransporter"/>
    <property type="match status" value="1"/>
</dbReference>
<feature type="transmembrane region" description="Helical" evidence="13">
    <location>
        <begin position="453"/>
        <end position="472"/>
    </location>
</feature>
<feature type="transmembrane region" description="Helical" evidence="13">
    <location>
        <begin position="306"/>
        <end position="330"/>
    </location>
</feature>
<protein>
    <submittedName>
        <fullName evidence="15">Cation acetate symporter</fullName>
    </submittedName>
</protein>
<keyword evidence="4" id="KW-1003">Cell membrane</keyword>
<dbReference type="NCBIfam" id="NF006903">
    <property type="entry name" value="PRK09395.1"/>
    <property type="match status" value="1"/>
</dbReference>
<dbReference type="InterPro" id="IPR018212">
    <property type="entry name" value="Na/solute_symporter_CS"/>
</dbReference>
<evidence type="ECO:0000256" key="13">
    <source>
        <dbReference type="SAM" id="Phobius"/>
    </source>
</evidence>
<keyword evidence="6" id="KW-0769">Symport</keyword>
<dbReference type="InterPro" id="IPR038377">
    <property type="entry name" value="Na/Glc_symporter_sf"/>
</dbReference>
<feature type="transmembrane region" description="Helical" evidence="13">
    <location>
        <begin position="509"/>
        <end position="532"/>
    </location>
</feature>
<dbReference type="EMBL" id="JBBUTI010000003">
    <property type="protein sequence ID" value="MEK8045713.1"/>
    <property type="molecule type" value="Genomic_DNA"/>
</dbReference>
<feature type="transmembrane region" description="Helical" evidence="13">
    <location>
        <begin position="104"/>
        <end position="122"/>
    </location>
</feature>
<proteinExistence type="inferred from homology"/>
<evidence type="ECO:0000256" key="10">
    <source>
        <dbReference type="ARBA" id="ARBA00023136"/>
    </source>
</evidence>
<evidence type="ECO:0000256" key="9">
    <source>
        <dbReference type="ARBA" id="ARBA00023065"/>
    </source>
</evidence>
<evidence type="ECO:0000256" key="7">
    <source>
        <dbReference type="ARBA" id="ARBA00022989"/>
    </source>
</evidence>
<feature type="transmembrane region" description="Helical" evidence="13">
    <location>
        <begin position="34"/>
        <end position="54"/>
    </location>
</feature>
<gene>
    <name evidence="15" type="ORF">AACH00_05060</name>
</gene>
<evidence type="ECO:0000256" key="5">
    <source>
        <dbReference type="ARBA" id="ARBA00022692"/>
    </source>
</evidence>
<evidence type="ECO:0000256" key="3">
    <source>
        <dbReference type="ARBA" id="ARBA00022448"/>
    </source>
</evidence>
<comment type="caution">
    <text evidence="15">The sequence shown here is derived from an EMBL/GenBank/DDBJ whole genome shotgun (WGS) entry which is preliminary data.</text>
</comment>
<dbReference type="PANTHER" id="PTHR48086:SF6">
    <property type="entry name" value="CATION_ACETATE SYMPORTER ACTP"/>
    <property type="match status" value="1"/>
</dbReference>
<reference evidence="15 16" key="1">
    <citation type="submission" date="2024-04" db="EMBL/GenBank/DDBJ databases">
        <title>Novel species of the genus Ideonella isolated from streams.</title>
        <authorList>
            <person name="Lu H."/>
        </authorList>
    </citation>
    <scope>NUCLEOTIDE SEQUENCE [LARGE SCALE GENOMIC DNA]</scope>
    <source>
        <strain evidence="15 16">LYT19W</strain>
    </source>
</reference>
<evidence type="ECO:0000313" key="15">
    <source>
        <dbReference type="EMBL" id="MEK8045713.1"/>
    </source>
</evidence>
<dbReference type="NCBIfam" id="TIGR00813">
    <property type="entry name" value="sss"/>
    <property type="match status" value="1"/>
</dbReference>
<dbReference type="CDD" id="cd11480">
    <property type="entry name" value="SLC5sbd_u4"/>
    <property type="match status" value="1"/>
</dbReference>
<keyword evidence="3" id="KW-0813">Transport</keyword>
<evidence type="ECO:0000256" key="1">
    <source>
        <dbReference type="ARBA" id="ARBA00004651"/>
    </source>
</evidence>
<dbReference type="PANTHER" id="PTHR48086">
    <property type="entry name" value="SODIUM/PROLINE SYMPORTER-RELATED"/>
    <property type="match status" value="1"/>
</dbReference>
<feature type="transmembrane region" description="Helical" evidence="13">
    <location>
        <begin position="403"/>
        <end position="432"/>
    </location>
</feature>
<keyword evidence="7 13" id="KW-1133">Transmembrane helix</keyword>
<comment type="subcellular location">
    <subcellularLocation>
        <location evidence="1">Cell membrane</location>
        <topology evidence="1">Multi-pass membrane protein</topology>
    </subcellularLocation>
</comment>